<dbReference type="Gene3D" id="1.10.600.10">
    <property type="entry name" value="Farnesyl Diphosphate Synthase"/>
    <property type="match status" value="1"/>
</dbReference>
<dbReference type="InterPro" id="IPR036965">
    <property type="entry name" value="Terpene_synth_N_sf"/>
</dbReference>
<reference evidence="3 4" key="1">
    <citation type="journal article" date="2018" name="PLoS Genet.">
        <title>Population sequencing reveals clonal diversity and ancestral inbreeding in the grapevine cultivar Chardonnay.</title>
        <authorList>
            <person name="Roach M.J."/>
            <person name="Johnson D.L."/>
            <person name="Bohlmann J."/>
            <person name="van Vuuren H.J."/>
            <person name="Jones S.J."/>
            <person name="Pretorius I.S."/>
            <person name="Schmidt S.A."/>
            <person name="Borneman A.R."/>
        </authorList>
    </citation>
    <scope>NUCLEOTIDE SEQUENCE [LARGE SCALE GENOMIC DNA]</scope>
    <source>
        <strain evidence="4">cv. Chardonnay</strain>
        <tissue evidence="3">Leaf</tissue>
    </source>
</reference>
<feature type="domain" description="Terpene synthase metal-binding" evidence="2">
    <location>
        <begin position="219"/>
        <end position="461"/>
    </location>
</feature>
<dbReference type="AlphaFoldDB" id="A0A438GG57"/>
<dbReference type="InterPro" id="IPR008949">
    <property type="entry name" value="Isoprenoid_synthase_dom_sf"/>
</dbReference>
<accession>A0A438GG57</accession>
<evidence type="ECO:0000256" key="1">
    <source>
        <dbReference type="ARBA" id="ARBA00022723"/>
    </source>
</evidence>
<evidence type="ECO:0000259" key="2">
    <source>
        <dbReference type="Pfam" id="PF03936"/>
    </source>
</evidence>
<dbReference type="InterPro" id="IPR034741">
    <property type="entry name" value="Terpene_cyclase-like_1_C"/>
</dbReference>
<dbReference type="SUPFAM" id="SSF48576">
    <property type="entry name" value="Terpenoid synthases"/>
    <property type="match status" value="1"/>
</dbReference>
<dbReference type="InterPro" id="IPR008930">
    <property type="entry name" value="Terpenoid_cyclase/PrenylTrfase"/>
</dbReference>
<comment type="caution">
    <text evidence="3">The sequence shown here is derived from an EMBL/GenBank/DDBJ whole genome shotgun (WGS) entry which is preliminary data.</text>
</comment>
<dbReference type="EMBL" id="QGNW01000444">
    <property type="protein sequence ID" value="RVW71182.1"/>
    <property type="molecule type" value="Genomic_DNA"/>
</dbReference>
<dbReference type="GO" id="GO:0000287">
    <property type="term" value="F:magnesium ion binding"/>
    <property type="evidence" value="ECO:0007669"/>
    <property type="project" value="InterPro"/>
</dbReference>
<dbReference type="Proteomes" id="UP000288805">
    <property type="component" value="Unassembled WGS sequence"/>
</dbReference>
<organism evidence="3 4">
    <name type="scientific">Vitis vinifera</name>
    <name type="common">Grape</name>
    <dbReference type="NCBI Taxonomy" id="29760"/>
    <lineage>
        <taxon>Eukaryota</taxon>
        <taxon>Viridiplantae</taxon>
        <taxon>Streptophyta</taxon>
        <taxon>Embryophyta</taxon>
        <taxon>Tracheophyta</taxon>
        <taxon>Spermatophyta</taxon>
        <taxon>Magnoliopsida</taxon>
        <taxon>eudicotyledons</taxon>
        <taxon>Gunneridae</taxon>
        <taxon>Pentapetalae</taxon>
        <taxon>rosids</taxon>
        <taxon>Vitales</taxon>
        <taxon>Vitaceae</taxon>
        <taxon>Viteae</taxon>
        <taxon>Vitis</taxon>
    </lineage>
</organism>
<dbReference type="GO" id="GO:0016114">
    <property type="term" value="P:terpenoid biosynthetic process"/>
    <property type="evidence" value="ECO:0007669"/>
    <property type="project" value="InterPro"/>
</dbReference>
<dbReference type="InterPro" id="IPR050148">
    <property type="entry name" value="Terpene_synthase-like"/>
</dbReference>
<name>A0A438GG57_VITVI</name>
<dbReference type="PANTHER" id="PTHR31225">
    <property type="entry name" value="OS04G0344100 PROTEIN-RELATED"/>
    <property type="match status" value="1"/>
</dbReference>
<gene>
    <name evidence="3" type="primary">ATESY_17</name>
    <name evidence="3" type="ORF">CK203_054415</name>
</gene>
<dbReference type="PANTHER" id="PTHR31225:SF244">
    <property type="entry name" value="1,8-CINEOLE SYNTHASE 1, CHLOROPLASTIC-RELATED"/>
    <property type="match status" value="1"/>
</dbReference>
<proteinExistence type="predicted"/>
<dbReference type="Pfam" id="PF03936">
    <property type="entry name" value="Terpene_synth_C"/>
    <property type="match status" value="1"/>
</dbReference>
<dbReference type="Gene3D" id="1.50.10.130">
    <property type="entry name" value="Terpene synthase, N-terminal domain"/>
    <property type="match status" value="1"/>
</dbReference>
<dbReference type="GO" id="GO:0010333">
    <property type="term" value="F:terpene synthase activity"/>
    <property type="evidence" value="ECO:0007669"/>
    <property type="project" value="InterPro"/>
</dbReference>
<protein>
    <submittedName>
        <fullName evidence="3">(-)-alpha-terpineol synthase</fullName>
    </submittedName>
</protein>
<dbReference type="FunFam" id="1.10.600.10:FF:000007">
    <property type="entry name" value="Isoprene synthase, chloroplastic"/>
    <property type="match status" value="1"/>
</dbReference>
<dbReference type="SFLD" id="SFLDS00005">
    <property type="entry name" value="Isoprenoid_Synthase_Type_I"/>
    <property type="match status" value="1"/>
</dbReference>
<dbReference type="SFLD" id="SFLDG01019">
    <property type="entry name" value="Terpene_Cyclase_Like_1_C_Termi"/>
    <property type="match status" value="1"/>
</dbReference>
<dbReference type="SUPFAM" id="SSF48239">
    <property type="entry name" value="Terpenoid cyclases/Protein prenyltransferases"/>
    <property type="match status" value="1"/>
</dbReference>
<evidence type="ECO:0000313" key="3">
    <source>
        <dbReference type="EMBL" id="RVW71182.1"/>
    </source>
</evidence>
<evidence type="ECO:0000313" key="4">
    <source>
        <dbReference type="Proteomes" id="UP000288805"/>
    </source>
</evidence>
<sequence>MKYVWIEENPNTASDCGVAPSKKGRRPQIAAWYHQKGRRTLPKARAGIGVEKKEVGRRQAKLEEEARRWKMPHAQASEMQPPAGKMAGGAWMPLLVPVPSQKLEISSKRSFWYGRCRKNRSPEKFAGKFAEKVRRRFLGVDDTGNRKELEGESILEEARVFAKKHLEACLQQNIDENLAILVSHALELPLHWRMLSKAPRGSEVCLQVVEKHTSWRKAELCEDRLMENFLWTVGEIFEPQFGYCRRMLTKVNAMITTIDDVYDVYGTLEELELFTDAVDRLVAVDLLYVYFRWDINAMDQLPEYMKICFLALYNSTNEMAYDILKEQGSHIIAYLRKAWADLFKSYLLEAKWHHARYTSTLQEYLSNAWISISAPVILVHAFFFVTNPITEDALECMEQYCNIIRWSSIILRLSDDLGTSSDELKRGDVPKSIQCYMHETGACEEDAREHIKCLIGETWKKMNEDRVVESPFSQTFIGIAINLARMSQCMYQYGDGHGVQNRETKDHG</sequence>
<keyword evidence="1" id="KW-0479">Metal-binding</keyword>
<dbReference type="InterPro" id="IPR005630">
    <property type="entry name" value="Terpene_synthase_metal-bd"/>
</dbReference>